<dbReference type="PROSITE" id="PS00195">
    <property type="entry name" value="GLUTAREDOXIN_1"/>
    <property type="match status" value="1"/>
</dbReference>
<feature type="domain" description="Thioredoxin" evidence="6">
    <location>
        <begin position="5"/>
        <end position="169"/>
    </location>
</feature>
<evidence type="ECO:0000256" key="1">
    <source>
        <dbReference type="ARBA" id="ARBA00022559"/>
    </source>
</evidence>
<keyword evidence="8" id="KW-1185">Reference proteome</keyword>
<keyword evidence="3" id="KW-1015">Disulfide bond</keyword>
<dbReference type="FunFam" id="3.40.30.10:FF:000160">
    <property type="entry name" value="Peroxiredoxin family protein/glutaredoxin"/>
    <property type="match status" value="1"/>
</dbReference>
<keyword evidence="1 7" id="KW-0575">Peroxidase</keyword>
<dbReference type="GO" id="GO:0042744">
    <property type="term" value="P:hydrogen peroxide catabolic process"/>
    <property type="evidence" value="ECO:0007669"/>
    <property type="project" value="TreeGrafter"/>
</dbReference>
<dbReference type="RefSeq" id="WP_116304182.1">
    <property type="nucleotide sequence ID" value="NZ_NFZV01000044.1"/>
</dbReference>
<evidence type="ECO:0000256" key="2">
    <source>
        <dbReference type="ARBA" id="ARBA00023002"/>
    </source>
</evidence>
<organism evidence="7 8">
    <name type="scientific">Alkalilimnicola ehrlichii</name>
    <dbReference type="NCBI Taxonomy" id="351052"/>
    <lineage>
        <taxon>Bacteria</taxon>
        <taxon>Pseudomonadati</taxon>
        <taxon>Pseudomonadota</taxon>
        <taxon>Gammaproteobacteria</taxon>
        <taxon>Chromatiales</taxon>
        <taxon>Ectothiorhodospiraceae</taxon>
        <taxon>Alkalilimnicola</taxon>
    </lineage>
</organism>
<dbReference type="InterPro" id="IPR011767">
    <property type="entry name" value="GLR_AS"/>
</dbReference>
<accession>A0A3E0WJL5</accession>
<dbReference type="InterPro" id="IPR014025">
    <property type="entry name" value="Glutaredoxin_subgr"/>
</dbReference>
<comment type="caution">
    <text evidence="7">The sequence shown here is derived from an EMBL/GenBank/DDBJ whole genome shotgun (WGS) entry which is preliminary data.</text>
</comment>
<dbReference type="PRINTS" id="PR00160">
    <property type="entry name" value="GLUTAREDOXIN"/>
</dbReference>
<keyword evidence="2" id="KW-0560">Oxidoreductase</keyword>
<dbReference type="Pfam" id="PF00462">
    <property type="entry name" value="Glutaredoxin"/>
    <property type="match status" value="1"/>
</dbReference>
<dbReference type="InterPro" id="IPR037944">
    <property type="entry name" value="PRX5-like"/>
</dbReference>
<dbReference type="AlphaFoldDB" id="A0A3E0WJL5"/>
<dbReference type="InterPro" id="IPR013740">
    <property type="entry name" value="Redoxin"/>
</dbReference>
<dbReference type="Gene3D" id="3.40.30.10">
    <property type="entry name" value="Glutaredoxin"/>
    <property type="match status" value="2"/>
</dbReference>
<dbReference type="CDD" id="cd03013">
    <property type="entry name" value="PRX5_like"/>
    <property type="match status" value="1"/>
</dbReference>
<proteinExistence type="predicted"/>
<evidence type="ECO:0000256" key="3">
    <source>
        <dbReference type="ARBA" id="ARBA00023157"/>
    </source>
</evidence>
<dbReference type="GO" id="GO:0005737">
    <property type="term" value="C:cytoplasm"/>
    <property type="evidence" value="ECO:0007669"/>
    <property type="project" value="TreeGrafter"/>
</dbReference>
<evidence type="ECO:0000259" key="6">
    <source>
        <dbReference type="PROSITE" id="PS51352"/>
    </source>
</evidence>
<dbReference type="GO" id="GO:0045454">
    <property type="term" value="P:cell redox homeostasis"/>
    <property type="evidence" value="ECO:0007669"/>
    <property type="project" value="TreeGrafter"/>
</dbReference>
<dbReference type="PANTHER" id="PTHR10430">
    <property type="entry name" value="PEROXIREDOXIN"/>
    <property type="match status" value="1"/>
</dbReference>
<dbReference type="SUPFAM" id="SSF52833">
    <property type="entry name" value="Thioredoxin-like"/>
    <property type="match status" value="1"/>
</dbReference>
<gene>
    <name evidence="7" type="ORF">CAL65_20230</name>
</gene>
<name>A0A3E0WJL5_9GAMM</name>
<dbReference type="InterPro" id="IPR002109">
    <property type="entry name" value="Glutaredoxin"/>
</dbReference>
<dbReference type="GO" id="GO:0034599">
    <property type="term" value="P:cellular response to oxidative stress"/>
    <property type="evidence" value="ECO:0007669"/>
    <property type="project" value="InterPro"/>
</dbReference>
<dbReference type="GO" id="GO:0008379">
    <property type="term" value="F:thioredoxin peroxidase activity"/>
    <property type="evidence" value="ECO:0007669"/>
    <property type="project" value="InterPro"/>
</dbReference>
<sequence>MMLENREGQRVPDATFRTRSNGQWTDVTSDELFKGRTVVLFALPGAFTPTCSSTHLPRYEELVEVFKANGVDEIVCLSVNDAFVMEAWGKDQGADKVRLIPDGNGEFSAGMGMLVDKSDLGFGKRSWRYSMLVKDGVIEKQFIEPDKPGDPFEVSDADTMLRYINEAAEVPEPVTMFTRVGCPHCARAKRLLAAEGIDFDEIRISSDVTPRTLDAIAGARTVPQIFIGGRRVGGADDLEKYLQR</sequence>
<dbReference type="Proteomes" id="UP000256763">
    <property type="component" value="Unassembled WGS sequence"/>
</dbReference>
<dbReference type="OrthoDB" id="9800621at2"/>
<dbReference type="PANTHER" id="PTHR10430:SF16">
    <property type="entry name" value="PEROXIREDOXIN-5, MITOCHONDRIAL"/>
    <property type="match status" value="1"/>
</dbReference>
<dbReference type="InterPro" id="IPR013766">
    <property type="entry name" value="Thioredoxin_domain"/>
</dbReference>
<keyword evidence="4" id="KW-0676">Redox-active center</keyword>
<evidence type="ECO:0000256" key="4">
    <source>
        <dbReference type="ARBA" id="ARBA00023284"/>
    </source>
</evidence>
<evidence type="ECO:0000313" key="7">
    <source>
        <dbReference type="EMBL" id="RFA32156.1"/>
    </source>
</evidence>
<dbReference type="InterPro" id="IPR036249">
    <property type="entry name" value="Thioredoxin-like_sf"/>
</dbReference>
<feature type="active site" description="Cysteine sulfenic acid (-SOH) intermediate" evidence="5">
    <location>
        <position position="51"/>
    </location>
</feature>
<reference evidence="8" key="1">
    <citation type="submission" date="2017-05" db="EMBL/GenBank/DDBJ databases">
        <authorList>
            <person name="Sharma S."/>
            <person name="Sidhu C."/>
            <person name="Pinnaka A.K."/>
        </authorList>
    </citation>
    <scope>NUCLEOTIDE SEQUENCE [LARGE SCALE GENOMIC DNA]</scope>
    <source>
        <strain evidence="8">AK93</strain>
    </source>
</reference>
<evidence type="ECO:0000313" key="8">
    <source>
        <dbReference type="Proteomes" id="UP000256763"/>
    </source>
</evidence>
<dbReference type="EMBL" id="NFZW01000033">
    <property type="protein sequence ID" value="RFA32156.1"/>
    <property type="molecule type" value="Genomic_DNA"/>
</dbReference>
<dbReference type="PROSITE" id="PS51354">
    <property type="entry name" value="GLUTAREDOXIN_2"/>
    <property type="match status" value="1"/>
</dbReference>
<protein>
    <submittedName>
        <fullName evidence="7">Glutathione peroxidase</fullName>
    </submittedName>
</protein>
<dbReference type="Pfam" id="PF08534">
    <property type="entry name" value="Redoxin"/>
    <property type="match status" value="1"/>
</dbReference>
<evidence type="ECO:0000256" key="5">
    <source>
        <dbReference type="PIRSR" id="PIRSR637944-1"/>
    </source>
</evidence>
<dbReference type="PROSITE" id="PS51352">
    <property type="entry name" value="THIOREDOXIN_2"/>
    <property type="match status" value="1"/>
</dbReference>